<proteinExistence type="predicted"/>
<evidence type="ECO:0000256" key="1">
    <source>
        <dbReference type="SAM" id="MobiDB-lite"/>
    </source>
</evidence>
<reference evidence="2" key="1">
    <citation type="submission" date="2018-11" db="EMBL/GenBank/DDBJ databases">
        <authorList>
            <consortium name="Genoscope - CEA"/>
            <person name="William W."/>
        </authorList>
    </citation>
    <scope>NUCLEOTIDE SEQUENCE</scope>
</reference>
<name>A0A3P6F7J7_BRAOL</name>
<feature type="region of interest" description="Disordered" evidence="1">
    <location>
        <begin position="22"/>
        <end position="42"/>
    </location>
</feature>
<organism evidence="2">
    <name type="scientific">Brassica oleracea</name>
    <name type="common">Wild cabbage</name>
    <dbReference type="NCBI Taxonomy" id="3712"/>
    <lineage>
        <taxon>Eukaryota</taxon>
        <taxon>Viridiplantae</taxon>
        <taxon>Streptophyta</taxon>
        <taxon>Embryophyta</taxon>
        <taxon>Tracheophyta</taxon>
        <taxon>Spermatophyta</taxon>
        <taxon>Magnoliopsida</taxon>
        <taxon>eudicotyledons</taxon>
        <taxon>Gunneridae</taxon>
        <taxon>Pentapetalae</taxon>
        <taxon>rosids</taxon>
        <taxon>malvids</taxon>
        <taxon>Brassicales</taxon>
        <taxon>Brassicaceae</taxon>
        <taxon>Brassiceae</taxon>
        <taxon>Brassica</taxon>
    </lineage>
</organism>
<gene>
    <name evidence="2" type="ORF">BOLC5T28962H</name>
</gene>
<dbReference type="EMBL" id="LR031877">
    <property type="protein sequence ID" value="VDD41415.1"/>
    <property type="molecule type" value="Genomic_DNA"/>
</dbReference>
<evidence type="ECO:0000313" key="2">
    <source>
        <dbReference type="EMBL" id="VDD41415.1"/>
    </source>
</evidence>
<accession>A0A3P6F7J7</accession>
<sequence>MRTLIRRPWKASKFQRMRIRKQMPKKKKDLRKLQTRKTKRRKFQRMRILRQKPKKIKDLRKLQTRRIRRRRASVAAKNAKLKQR</sequence>
<dbReference type="AlphaFoldDB" id="A0A3P6F7J7"/>
<protein>
    <submittedName>
        <fullName evidence="2">Uncharacterized protein</fullName>
    </submittedName>
</protein>